<feature type="signal peptide" evidence="2">
    <location>
        <begin position="1"/>
        <end position="20"/>
    </location>
</feature>
<evidence type="ECO:0000256" key="1">
    <source>
        <dbReference type="SAM" id="MobiDB-lite"/>
    </source>
</evidence>
<feature type="compositionally biased region" description="Basic and acidic residues" evidence="1">
    <location>
        <begin position="101"/>
        <end position="115"/>
    </location>
</feature>
<accession>A0A7W7IR58</accession>
<dbReference type="EMBL" id="JACHKY010000004">
    <property type="protein sequence ID" value="MBB4799000.1"/>
    <property type="molecule type" value="Genomic_DNA"/>
</dbReference>
<comment type="caution">
    <text evidence="3">The sequence shown here is derived from an EMBL/GenBank/DDBJ whole genome shotgun (WGS) entry which is preliminary data.</text>
</comment>
<evidence type="ECO:0000313" key="3">
    <source>
        <dbReference type="EMBL" id="MBB4799000.1"/>
    </source>
</evidence>
<evidence type="ECO:0000256" key="2">
    <source>
        <dbReference type="SAM" id="SignalP"/>
    </source>
</evidence>
<gene>
    <name evidence="3" type="ORF">HNP32_002754</name>
</gene>
<dbReference type="AlphaFoldDB" id="A0A7W7IR58"/>
<feature type="chain" id="PRO_5031314456" evidence="2">
    <location>
        <begin position="21"/>
        <end position="130"/>
    </location>
</feature>
<keyword evidence="4" id="KW-1185">Reference proteome</keyword>
<feature type="region of interest" description="Disordered" evidence="1">
    <location>
        <begin position="101"/>
        <end position="130"/>
    </location>
</feature>
<proteinExistence type="predicted"/>
<dbReference type="RefSeq" id="WP_184271441.1">
    <property type="nucleotide sequence ID" value="NZ_JACHKY010000004.1"/>
</dbReference>
<protein>
    <submittedName>
        <fullName evidence="3">Uncharacterized protein</fullName>
    </submittedName>
</protein>
<organism evidence="3 4">
    <name type="scientific">Brevundimonas bullata</name>
    <dbReference type="NCBI Taxonomy" id="13160"/>
    <lineage>
        <taxon>Bacteria</taxon>
        <taxon>Pseudomonadati</taxon>
        <taxon>Pseudomonadota</taxon>
        <taxon>Alphaproteobacteria</taxon>
        <taxon>Caulobacterales</taxon>
        <taxon>Caulobacteraceae</taxon>
        <taxon>Brevundimonas</taxon>
    </lineage>
</organism>
<name>A0A7W7IR58_9CAUL</name>
<evidence type="ECO:0000313" key="4">
    <source>
        <dbReference type="Proteomes" id="UP000539957"/>
    </source>
</evidence>
<reference evidence="3 4" key="1">
    <citation type="submission" date="2020-08" db="EMBL/GenBank/DDBJ databases">
        <title>Functional genomics of gut bacteria from endangered species of beetles.</title>
        <authorList>
            <person name="Carlos-Shanley C."/>
        </authorList>
    </citation>
    <scope>NUCLEOTIDE SEQUENCE [LARGE SCALE GENOMIC DNA]</scope>
    <source>
        <strain evidence="3 4">S00123</strain>
    </source>
</reference>
<sequence length="130" mass="14714">MRRLILITLMLAAAPLAANAQTWPGWPGPPPAGYDPGSAIADQHRYEMDRLRNQAAEREALAQQQRLQTRLTLQRLEAARQPALPSPPPTAYVPRTLEQEREAREAQAARREEMTRGVTEIDAWLDRRPN</sequence>
<keyword evidence="2" id="KW-0732">Signal</keyword>
<dbReference type="Proteomes" id="UP000539957">
    <property type="component" value="Unassembled WGS sequence"/>
</dbReference>